<dbReference type="InterPro" id="IPR036756">
    <property type="entry name" value="H/ACA_rnp_Nop10_sf"/>
</dbReference>
<organism evidence="8">
    <name type="scientific">Ignisphaera aggregans</name>
    <dbReference type="NCBI Taxonomy" id="334771"/>
    <lineage>
        <taxon>Archaea</taxon>
        <taxon>Thermoproteota</taxon>
        <taxon>Thermoprotei</taxon>
        <taxon>Desulfurococcales</taxon>
        <taxon>Desulfurococcaceae</taxon>
        <taxon>Ignisphaera</taxon>
    </lineage>
</organism>
<evidence type="ECO:0000256" key="2">
    <source>
        <dbReference type="ARBA" id="ARBA00009462"/>
    </source>
</evidence>
<protein>
    <recommendedName>
        <fullName evidence="3 7">Ribosome biogenesis protein Nop10</fullName>
    </recommendedName>
</protein>
<dbReference type="Pfam" id="PF04135">
    <property type="entry name" value="Nop10p"/>
    <property type="match status" value="1"/>
</dbReference>
<dbReference type="GO" id="GO:0001522">
    <property type="term" value="P:pseudouridine synthesis"/>
    <property type="evidence" value="ECO:0007669"/>
    <property type="project" value="InterPro"/>
</dbReference>
<evidence type="ECO:0000256" key="6">
    <source>
        <dbReference type="ARBA" id="ARBA00023274"/>
    </source>
</evidence>
<dbReference type="NCBIfam" id="NF009623">
    <property type="entry name" value="PRK13130.1"/>
    <property type="match status" value="1"/>
</dbReference>
<gene>
    <name evidence="7" type="primary">nop10</name>
    <name evidence="8" type="ORF">ENU31_03020</name>
</gene>
<dbReference type="Gene3D" id="2.20.28.40">
    <property type="entry name" value="H/ACA ribonucleoprotein complex, subunit Nop10"/>
    <property type="match status" value="1"/>
</dbReference>
<dbReference type="GO" id="GO:1990904">
    <property type="term" value="C:ribonucleoprotein complex"/>
    <property type="evidence" value="ECO:0007669"/>
    <property type="project" value="UniProtKB-KW"/>
</dbReference>
<dbReference type="SUPFAM" id="SSF144210">
    <property type="entry name" value="Nop10-like SnoRNP"/>
    <property type="match status" value="1"/>
</dbReference>
<evidence type="ECO:0000256" key="3">
    <source>
        <dbReference type="ARBA" id="ARBA00018821"/>
    </source>
</evidence>
<keyword evidence="4 7" id="KW-0690">Ribosome biogenesis</keyword>
<evidence type="ECO:0000256" key="5">
    <source>
        <dbReference type="ARBA" id="ARBA00022552"/>
    </source>
</evidence>
<dbReference type="PANTHER" id="PTHR13305">
    <property type="entry name" value="RIBOSOME BIOGENESIS PROTEIN NOP10"/>
    <property type="match status" value="1"/>
</dbReference>
<dbReference type="EMBL" id="DTCA01000095">
    <property type="protein sequence ID" value="HGM07364.1"/>
    <property type="molecule type" value="Genomic_DNA"/>
</dbReference>
<proteinExistence type="inferred from homology"/>
<dbReference type="HAMAP" id="MF_00803">
    <property type="entry name" value="Nop10"/>
    <property type="match status" value="1"/>
</dbReference>
<dbReference type="GO" id="GO:0006364">
    <property type="term" value="P:rRNA processing"/>
    <property type="evidence" value="ECO:0007669"/>
    <property type="project" value="UniProtKB-UniRule"/>
</dbReference>
<name>A0A7C4D3H0_9CREN</name>
<comment type="function">
    <text evidence="1 7">Involved in ribosome biogenesis; more specifically in 18S rRNA pseudouridylation and in cleavage of pre-rRNA.</text>
</comment>
<dbReference type="GO" id="GO:0030515">
    <property type="term" value="F:snoRNA binding"/>
    <property type="evidence" value="ECO:0007669"/>
    <property type="project" value="InterPro"/>
</dbReference>
<evidence type="ECO:0000256" key="7">
    <source>
        <dbReference type="HAMAP-Rule" id="MF_00803"/>
    </source>
</evidence>
<dbReference type="InterPro" id="IPR023532">
    <property type="entry name" value="Nop10_arc-typ"/>
</dbReference>
<evidence type="ECO:0000256" key="4">
    <source>
        <dbReference type="ARBA" id="ARBA00022517"/>
    </source>
</evidence>
<dbReference type="InterPro" id="IPR007264">
    <property type="entry name" value="H/ACA_rnp_Nop10"/>
</dbReference>
<comment type="similarity">
    <text evidence="2 7">Belongs to the NOP10 family.</text>
</comment>
<keyword evidence="6 7" id="KW-0687">Ribonucleoprotein</keyword>
<accession>A0A7C4D3H0</accession>
<comment type="caution">
    <text evidence="8">The sequence shown here is derived from an EMBL/GenBank/DDBJ whole genome shotgun (WGS) entry which is preliminary data.</text>
</comment>
<dbReference type="AlphaFoldDB" id="A0A7C4D3H0"/>
<keyword evidence="5 7" id="KW-0698">rRNA processing</keyword>
<reference evidence="8" key="1">
    <citation type="journal article" date="2020" name="mSystems">
        <title>Genome- and Community-Level Interaction Insights into Carbon Utilization and Element Cycling Functions of Hydrothermarchaeota in Hydrothermal Sediment.</title>
        <authorList>
            <person name="Zhou Z."/>
            <person name="Liu Y."/>
            <person name="Xu W."/>
            <person name="Pan J."/>
            <person name="Luo Z.H."/>
            <person name="Li M."/>
        </authorList>
    </citation>
    <scope>NUCLEOTIDE SEQUENCE [LARGE SCALE GENOMIC DNA]</scope>
    <source>
        <strain evidence="8">SpSt-658</strain>
    </source>
</reference>
<evidence type="ECO:0000256" key="1">
    <source>
        <dbReference type="ARBA" id="ARBA00002325"/>
    </source>
</evidence>
<dbReference type="PANTHER" id="PTHR13305:SF0">
    <property type="entry name" value="H_ACA RIBONUCLEOPROTEIN COMPLEX SUBUNIT 3"/>
    <property type="match status" value="1"/>
</dbReference>
<sequence length="61" mass="7352">MKWKIRKCLNCKTYTLKDLCPKCGAKTYTPHPPRFSPEDKYVEYRIKAKYPELLKKLQNNM</sequence>
<evidence type="ECO:0000313" key="8">
    <source>
        <dbReference type="EMBL" id="HGM07364.1"/>
    </source>
</evidence>